<name>A0A0D8XIB9_DICVI</name>
<organism evidence="5 6">
    <name type="scientific">Dictyocaulus viviparus</name>
    <name type="common">Bovine lungworm</name>
    <dbReference type="NCBI Taxonomy" id="29172"/>
    <lineage>
        <taxon>Eukaryota</taxon>
        <taxon>Metazoa</taxon>
        <taxon>Ecdysozoa</taxon>
        <taxon>Nematoda</taxon>
        <taxon>Chromadorea</taxon>
        <taxon>Rhabditida</taxon>
        <taxon>Rhabditina</taxon>
        <taxon>Rhabditomorpha</taxon>
        <taxon>Strongyloidea</taxon>
        <taxon>Metastrongylidae</taxon>
        <taxon>Dictyocaulus</taxon>
    </lineage>
</organism>
<evidence type="ECO:0000256" key="3">
    <source>
        <dbReference type="ARBA" id="ARBA00022525"/>
    </source>
</evidence>
<evidence type="ECO:0000313" key="5">
    <source>
        <dbReference type="EMBL" id="KJH43482.1"/>
    </source>
</evidence>
<keyword evidence="3" id="KW-0964">Secreted</keyword>
<evidence type="ECO:0000313" key="6">
    <source>
        <dbReference type="Proteomes" id="UP000053766"/>
    </source>
</evidence>
<keyword evidence="6" id="KW-1185">Reference proteome</keyword>
<dbReference type="Pfam" id="PF01060">
    <property type="entry name" value="TTR-52"/>
    <property type="match status" value="1"/>
</dbReference>
<dbReference type="InterPro" id="IPR001534">
    <property type="entry name" value="Transthyretin-like"/>
</dbReference>
<comment type="similarity">
    <text evidence="2">Belongs to the nematode transthyretin-like family.</text>
</comment>
<dbReference type="Proteomes" id="UP000053766">
    <property type="component" value="Unassembled WGS sequence"/>
</dbReference>
<reference evidence="6" key="2">
    <citation type="journal article" date="2016" name="Sci. Rep.">
        <title>Dictyocaulus viviparus genome, variome and transcriptome elucidate lungworm biology and support future intervention.</title>
        <authorList>
            <person name="McNulty S.N."/>
            <person name="Strube C."/>
            <person name="Rosa B.A."/>
            <person name="Martin J.C."/>
            <person name="Tyagi R."/>
            <person name="Choi Y.J."/>
            <person name="Wang Q."/>
            <person name="Hallsworth Pepin K."/>
            <person name="Zhang X."/>
            <person name="Ozersky P."/>
            <person name="Wilson R.K."/>
            <person name="Sternberg P.W."/>
            <person name="Gasser R.B."/>
            <person name="Mitreva M."/>
        </authorList>
    </citation>
    <scope>NUCLEOTIDE SEQUENCE [LARGE SCALE GENOMIC DNA]</scope>
    <source>
        <strain evidence="6">HannoverDv2000</strain>
    </source>
</reference>
<evidence type="ECO:0000256" key="1">
    <source>
        <dbReference type="ARBA" id="ARBA00004613"/>
    </source>
</evidence>
<proteinExistence type="inferred from homology"/>
<dbReference type="Gene3D" id="2.60.40.3330">
    <property type="match status" value="1"/>
</dbReference>
<keyword evidence="4" id="KW-0732">Signal</keyword>
<reference evidence="5 6" key="1">
    <citation type="submission" date="2013-11" db="EMBL/GenBank/DDBJ databases">
        <title>Draft genome of the bovine lungworm Dictyocaulus viviparus.</title>
        <authorList>
            <person name="Mitreva M."/>
        </authorList>
    </citation>
    <scope>NUCLEOTIDE SEQUENCE [LARGE SCALE GENOMIC DNA]</scope>
    <source>
        <strain evidence="5 6">HannoverDv2000</strain>
    </source>
</reference>
<accession>A0A0D8XIB9</accession>
<dbReference type="GO" id="GO:0009986">
    <property type="term" value="C:cell surface"/>
    <property type="evidence" value="ECO:0007669"/>
    <property type="project" value="InterPro"/>
</dbReference>
<dbReference type="GO" id="GO:0005576">
    <property type="term" value="C:extracellular region"/>
    <property type="evidence" value="ECO:0007669"/>
    <property type="project" value="UniProtKB-SubCell"/>
</dbReference>
<dbReference type="PANTHER" id="PTHR21700">
    <property type="entry name" value="TRANSTHYRETIN-LIKE FAMILY PROTEIN-RELATED"/>
    <property type="match status" value="1"/>
</dbReference>
<dbReference type="OrthoDB" id="5849824at2759"/>
<dbReference type="InterPro" id="IPR038479">
    <property type="entry name" value="Transthyretin-like_sf"/>
</dbReference>
<dbReference type="PANTHER" id="PTHR21700:SF3">
    <property type="entry name" value="TRANSTHYRETIN-LIKE PROTEIN 5"/>
    <property type="match status" value="1"/>
</dbReference>
<evidence type="ECO:0000256" key="4">
    <source>
        <dbReference type="ARBA" id="ARBA00022729"/>
    </source>
</evidence>
<comment type="subcellular location">
    <subcellularLocation>
        <location evidence="1">Secreted</location>
    </subcellularLocation>
</comment>
<dbReference type="EMBL" id="KN716555">
    <property type="protein sequence ID" value="KJH43482.1"/>
    <property type="molecule type" value="Genomic_DNA"/>
</dbReference>
<gene>
    <name evidence="5" type="ORF">DICVIV_10505</name>
</gene>
<protein>
    <submittedName>
        <fullName evidence="5">Transthyretin-like family protein</fullName>
    </submittedName>
</protein>
<sequence>MPIFLIHKSQSLCDADSGVDADDLMASGKTNSNGEFELRGYTEEFTPIDPKLNIYHDCNDFKRLISVANRLVIGTTSISYPCAYYKKSFDFSGT</sequence>
<evidence type="ECO:0000256" key="2">
    <source>
        <dbReference type="ARBA" id="ARBA00010112"/>
    </source>
</evidence>
<dbReference type="AlphaFoldDB" id="A0A0D8XIB9"/>